<dbReference type="AlphaFoldDB" id="E1Z703"/>
<gene>
    <name evidence="2" type="ORF">CHLNCDRAFT_50208</name>
</gene>
<reference evidence="2 3" key="1">
    <citation type="journal article" date="2010" name="Plant Cell">
        <title>The Chlorella variabilis NC64A genome reveals adaptation to photosymbiosis, coevolution with viruses, and cryptic sex.</title>
        <authorList>
            <person name="Blanc G."/>
            <person name="Duncan G."/>
            <person name="Agarkova I."/>
            <person name="Borodovsky M."/>
            <person name="Gurnon J."/>
            <person name="Kuo A."/>
            <person name="Lindquist E."/>
            <person name="Lucas S."/>
            <person name="Pangilinan J."/>
            <person name="Polle J."/>
            <person name="Salamov A."/>
            <person name="Terry A."/>
            <person name="Yamada T."/>
            <person name="Dunigan D.D."/>
            <person name="Grigoriev I.V."/>
            <person name="Claverie J.M."/>
            <person name="Van Etten J.L."/>
        </authorList>
    </citation>
    <scope>NUCLEOTIDE SEQUENCE [LARGE SCALE GENOMIC DNA]</scope>
    <source>
        <strain evidence="2 3">NC64A</strain>
    </source>
</reference>
<evidence type="ECO:0000313" key="3">
    <source>
        <dbReference type="Proteomes" id="UP000008141"/>
    </source>
</evidence>
<protein>
    <submittedName>
        <fullName evidence="2">Uncharacterized protein</fullName>
    </submittedName>
</protein>
<feature type="region of interest" description="Disordered" evidence="1">
    <location>
        <begin position="207"/>
        <end position="350"/>
    </location>
</feature>
<feature type="region of interest" description="Disordered" evidence="1">
    <location>
        <begin position="753"/>
        <end position="796"/>
    </location>
</feature>
<evidence type="ECO:0000256" key="1">
    <source>
        <dbReference type="SAM" id="MobiDB-lite"/>
    </source>
</evidence>
<dbReference type="GeneID" id="17357892"/>
<dbReference type="KEGG" id="cvr:CHLNCDRAFT_50208"/>
<dbReference type="RefSeq" id="XP_005850835.1">
    <property type="nucleotide sequence ID" value="XM_005850773.1"/>
</dbReference>
<proteinExistence type="predicted"/>
<feature type="compositionally biased region" description="Low complexity" evidence="1">
    <location>
        <begin position="238"/>
        <end position="264"/>
    </location>
</feature>
<dbReference type="CDD" id="cd04508">
    <property type="entry name" value="Tudor_SF"/>
    <property type="match status" value="1"/>
</dbReference>
<feature type="compositionally biased region" description="Low complexity" evidence="1">
    <location>
        <begin position="316"/>
        <end position="330"/>
    </location>
</feature>
<organism evidence="3">
    <name type="scientific">Chlorella variabilis</name>
    <name type="common">Green alga</name>
    <dbReference type="NCBI Taxonomy" id="554065"/>
    <lineage>
        <taxon>Eukaryota</taxon>
        <taxon>Viridiplantae</taxon>
        <taxon>Chlorophyta</taxon>
        <taxon>core chlorophytes</taxon>
        <taxon>Trebouxiophyceae</taxon>
        <taxon>Chlorellales</taxon>
        <taxon>Chlorellaceae</taxon>
        <taxon>Chlorella clade</taxon>
        <taxon>Chlorella</taxon>
    </lineage>
</organism>
<dbReference type="EMBL" id="GL433837">
    <property type="protein sequence ID" value="EFN58733.1"/>
    <property type="molecule type" value="Genomic_DNA"/>
</dbReference>
<name>E1Z703_CHLVA</name>
<feature type="compositionally biased region" description="Low complexity" evidence="1">
    <location>
        <begin position="75"/>
        <end position="92"/>
    </location>
</feature>
<feature type="compositionally biased region" description="Low complexity" evidence="1">
    <location>
        <begin position="423"/>
        <end position="441"/>
    </location>
</feature>
<feature type="region of interest" description="Disordered" evidence="1">
    <location>
        <begin position="924"/>
        <end position="946"/>
    </location>
</feature>
<feature type="region of interest" description="Disordered" evidence="1">
    <location>
        <begin position="590"/>
        <end position="653"/>
    </location>
</feature>
<keyword evidence="3" id="KW-1185">Reference proteome</keyword>
<evidence type="ECO:0000313" key="2">
    <source>
        <dbReference type="EMBL" id="EFN58733.1"/>
    </source>
</evidence>
<feature type="compositionally biased region" description="Low complexity" evidence="1">
    <location>
        <begin position="601"/>
        <end position="616"/>
    </location>
</feature>
<accession>E1Z703</accession>
<feature type="compositionally biased region" description="Basic and acidic residues" evidence="1">
    <location>
        <begin position="63"/>
        <end position="74"/>
    </location>
</feature>
<dbReference type="InParanoid" id="E1Z703"/>
<dbReference type="Proteomes" id="UP000008141">
    <property type="component" value="Unassembled WGS sequence"/>
</dbReference>
<sequence length="946" mass="96622">MDVGSRPPHLACPFTGRAVCRCVCGTSVALRDCRAYVLHQTTPDSGDPVVLWLPRLVKREALPREQAEQQRREQAAGGAAADPRQSASDAASAAQQAAAAAAAAVERAEAEARAAAARAAGLAASAGLSYAPPQVLGPDLGAELGGAPQADHSELARQVAAVRAAQEARQAAASAAAARAVAAVPPAAAPPLPMVVPLASLVADTHPASTTQAQAQEAGVVTPGGRLSLRSRSQEPDASLASLPLPSTSVGSGSRAGRRSQQGRTPARTAAASRQGRAGPGKAPRGAGKGAASKQQQQQRRAASRAGGPSGGGAGEAEAGAGDGAAAAPPDLSPFGEGYQPHGPSSATPPSAWLLKIRDFKPALQGRLVQTFWADGGRWWPAVVLRVSVADRSCALFYETGDEEVVEFTQLIQAGEVAWLEGPHAAPGAPASAPRSASSPDGGSGGCRKRAAAAAAAAVAQPGGSTGALSHSTQSTRSSEQDSGERGKRQRVGPQAPLAGQLSHPLPDTAPTPAGSEGSGGHLLLPELPPLSAAHLRGSQAQLVDTSAAAMVVGGPACALEPALSLQQAQQAQVLQAQVLQAQQQAQQPQEQAEQLEARSAEQAPQPAQASQGQPQGRPPEEPAQAEDDAGGSPGQGGSRPAAWEGSEAAPPQQERLPLPMQLPAPLAAAVAQLPPGVQPTRVWELLDLGDAAVGRALLVAALPSGVWQPALVQFSEHAGVLLRAAEEGRAYVLCTSLLNASMIMSPGLSRRLISGEPSPTQPTLRIPRAPTDAVAASTATPTTSGAGPSQAQAGATGTVQAEAVAKADQKLLDGLKRDHIEYVLEVVDGQEMACITDSPGMRELAKRHDRLIREFNLRLEVTGTGEKWLTVLVDTDGKHHPGLALHSAKASECMMAMHAASSVASECCPSRFTGRWWHGRTSLSHPTAGELPEGRYGAAAARLQR</sequence>
<feature type="region of interest" description="Disordered" evidence="1">
    <location>
        <begin position="63"/>
        <end position="92"/>
    </location>
</feature>
<feature type="compositionally biased region" description="Low complexity" evidence="1">
    <location>
        <begin position="770"/>
        <end position="796"/>
    </location>
</feature>
<dbReference type="OrthoDB" id="515963at2759"/>
<feature type="compositionally biased region" description="Low complexity" evidence="1">
    <location>
        <begin position="276"/>
        <end position="307"/>
    </location>
</feature>
<feature type="region of interest" description="Disordered" evidence="1">
    <location>
        <begin position="423"/>
        <end position="526"/>
    </location>
</feature>
<feature type="compositionally biased region" description="Polar residues" evidence="1">
    <location>
        <begin position="467"/>
        <end position="478"/>
    </location>
</feature>